<dbReference type="Proteomes" id="UP000538292">
    <property type="component" value="Unassembled WGS sequence"/>
</dbReference>
<protein>
    <submittedName>
        <fullName evidence="1">Helix-turn-helix transcriptional regulator</fullName>
    </submittedName>
</protein>
<dbReference type="RefSeq" id="WP_181741657.1">
    <property type="nucleotide sequence ID" value="NZ_JACEOL010000043.1"/>
</dbReference>
<dbReference type="SUPFAM" id="SSF47413">
    <property type="entry name" value="lambda repressor-like DNA-binding domains"/>
    <property type="match status" value="1"/>
</dbReference>
<dbReference type="AlphaFoldDB" id="A0A7W1XU16"/>
<keyword evidence="2" id="KW-1185">Reference proteome</keyword>
<dbReference type="EMBL" id="JACEOL010000043">
    <property type="protein sequence ID" value="MBA4603282.1"/>
    <property type="molecule type" value="Genomic_DNA"/>
</dbReference>
<dbReference type="GO" id="GO:0003677">
    <property type="term" value="F:DNA binding"/>
    <property type="evidence" value="ECO:0007669"/>
    <property type="project" value="InterPro"/>
</dbReference>
<dbReference type="InterPro" id="IPR001387">
    <property type="entry name" value="Cro/C1-type_HTH"/>
</dbReference>
<proteinExistence type="predicted"/>
<dbReference type="Gene3D" id="1.10.260.40">
    <property type="entry name" value="lambda repressor-like DNA-binding domains"/>
    <property type="match status" value="1"/>
</dbReference>
<evidence type="ECO:0000313" key="2">
    <source>
        <dbReference type="Proteomes" id="UP000538292"/>
    </source>
</evidence>
<dbReference type="CDD" id="cd00093">
    <property type="entry name" value="HTH_XRE"/>
    <property type="match status" value="1"/>
</dbReference>
<organism evidence="1 2">
    <name type="scientific">Thermoactinomyces mirandus</name>
    <dbReference type="NCBI Taxonomy" id="2756294"/>
    <lineage>
        <taxon>Bacteria</taxon>
        <taxon>Bacillati</taxon>
        <taxon>Bacillota</taxon>
        <taxon>Bacilli</taxon>
        <taxon>Bacillales</taxon>
        <taxon>Thermoactinomycetaceae</taxon>
        <taxon>Thermoactinomyces</taxon>
    </lineage>
</organism>
<accession>A0A7W1XU16</accession>
<evidence type="ECO:0000313" key="1">
    <source>
        <dbReference type="EMBL" id="MBA4603282.1"/>
    </source>
</evidence>
<dbReference type="InterPro" id="IPR010982">
    <property type="entry name" value="Lambda_DNA-bd_dom_sf"/>
</dbReference>
<sequence>MDTPNMKCILNDLLKEKGWTQKKLSVETGIPQSILSVYGKSGVTNYNINYLFAIKRMLGLNNIDELFIEN</sequence>
<name>A0A7W1XU16_9BACL</name>
<reference evidence="1 2" key="1">
    <citation type="submission" date="2020-07" db="EMBL/GenBank/DDBJ databases">
        <title>Thermoactinomyces phylogeny.</title>
        <authorList>
            <person name="Dunlap C."/>
        </authorList>
    </citation>
    <scope>NUCLEOTIDE SEQUENCE [LARGE SCALE GENOMIC DNA]</scope>
    <source>
        <strain evidence="1 2">AMNI-1</strain>
    </source>
</reference>
<gene>
    <name evidence="1" type="ORF">H2C83_13325</name>
</gene>
<comment type="caution">
    <text evidence="1">The sequence shown here is derived from an EMBL/GenBank/DDBJ whole genome shotgun (WGS) entry which is preliminary data.</text>
</comment>